<organism evidence="6 7">
    <name type="scientific">Actinoalloteichus hymeniacidonis</name>
    <dbReference type="NCBI Taxonomy" id="340345"/>
    <lineage>
        <taxon>Bacteria</taxon>
        <taxon>Bacillati</taxon>
        <taxon>Actinomycetota</taxon>
        <taxon>Actinomycetes</taxon>
        <taxon>Pseudonocardiales</taxon>
        <taxon>Pseudonocardiaceae</taxon>
        <taxon>Actinoalloteichus</taxon>
    </lineage>
</organism>
<dbReference type="InterPro" id="IPR001647">
    <property type="entry name" value="HTH_TetR"/>
</dbReference>
<keyword evidence="3" id="KW-0804">Transcription</keyword>
<keyword evidence="2" id="KW-0238">DNA-binding</keyword>
<protein>
    <submittedName>
        <fullName evidence="6">Transcriptional regulator, TetR family</fullName>
    </submittedName>
</protein>
<evidence type="ECO:0000313" key="6">
    <source>
        <dbReference type="EMBL" id="AOS64046.1"/>
    </source>
</evidence>
<evidence type="ECO:0000256" key="2">
    <source>
        <dbReference type="ARBA" id="ARBA00023125"/>
    </source>
</evidence>
<evidence type="ECO:0000313" key="7">
    <source>
        <dbReference type="Proteomes" id="UP000095210"/>
    </source>
</evidence>
<dbReference type="AlphaFoldDB" id="A0AAC9HRT2"/>
<dbReference type="Gene3D" id="1.10.357.10">
    <property type="entry name" value="Tetracycline Repressor, domain 2"/>
    <property type="match status" value="1"/>
</dbReference>
<dbReference type="InterPro" id="IPR050109">
    <property type="entry name" value="HTH-type_TetR-like_transc_reg"/>
</dbReference>
<sequence length="222" mass="24439">MLRVPTDVRRTPRAEQVGATREQILTTAERLFAEQGLYVVSNRQVSAAAGQGNNAAVGYHFGTKIDLVRAIVRRHTGHIETLRLELAEAVDGSSNVRDWIDCLVRPYAMHLKSLGGPTWFARFSAQVMTDPTFGRIMAEEALATESLRRVVVEIDRCLPQVPAEVSAERSDMVRHLIVHVLAERERAIAEREGTPRATWDTAATGLVDAITGLWTAPTSLGS</sequence>
<gene>
    <name evidence="6" type="ORF">TL08_16230</name>
</gene>
<dbReference type="Proteomes" id="UP000095210">
    <property type="component" value="Chromosome"/>
</dbReference>
<dbReference type="GO" id="GO:0000976">
    <property type="term" value="F:transcription cis-regulatory region binding"/>
    <property type="evidence" value="ECO:0007669"/>
    <property type="project" value="TreeGrafter"/>
</dbReference>
<evidence type="ECO:0000256" key="3">
    <source>
        <dbReference type="ARBA" id="ARBA00023163"/>
    </source>
</evidence>
<evidence type="ECO:0000259" key="5">
    <source>
        <dbReference type="Pfam" id="PF17939"/>
    </source>
</evidence>
<dbReference type="PANTHER" id="PTHR30055:SF234">
    <property type="entry name" value="HTH-TYPE TRANSCRIPTIONAL REGULATOR BETI"/>
    <property type="match status" value="1"/>
</dbReference>
<feature type="domain" description="HTH tetR-type" evidence="4">
    <location>
        <begin position="24"/>
        <end position="71"/>
    </location>
</feature>
<accession>A0AAC9HRT2</accession>
<dbReference type="PANTHER" id="PTHR30055">
    <property type="entry name" value="HTH-TYPE TRANSCRIPTIONAL REGULATOR RUTR"/>
    <property type="match status" value="1"/>
</dbReference>
<keyword evidence="1" id="KW-0805">Transcription regulation</keyword>
<dbReference type="InterPro" id="IPR009057">
    <property type="entry name" value="Homeodomain-like_sf"/>
</dbReference>
<name>A0AAC9HRT2_9PSEU</name>
<dbReference type="Pfam" id="PF17939">
    <property type="entry name" value="TetR_C_30"/>
    <property type="match status" value="1"/>
</dbReference>
<dbReference type="InterPro" id="IPR041586">
    <property type="entry name" value="PsrA_TetR_C"/>
</dbReference>
<evidence type="ECO:0000256" key="1">
    <source>
        <dbReference type="ARBA" id="ARBA00023015"/>
    </source>
</evidence>
<proteinExistence type="predicted"/>
<evidence type="ECO:0000259" key="4">
    <source>
        <dbReference type="Pfam" id="PF00440"/>
    </source>
</evidence>
<feature type="domain" description="PsrA tetracyclin repressor-like C-terminal" evidence="5">
    <location>
        <begin position="101"/>
        <end position="212"/>
    </location>
</feature>
<dbReference type="GO" id="GO:0003700">
    <property type="term" value="F:DNA-binding transcription factor activity"/>
    <property type="evidence" value="ECO:0007669"/>
    <property type="project" value="TreeGrafter"/>
</dbReference>
<dbReference type="Pfam" id="PF00440">
    <property type="entry name" value="TetR_N"/>
    <property type="match status" value="1"/>
</dbReference>
<dbReference type="KEGG" id="ahm:TL08_16230"/>
<dbReference type="SUPFAM" id="SSF46689">
    <property type="entry name" value="Homeodomain-like"/>
    <property type="match status" value="1"/>
</dbReference>
<keyword evidence="7" id="KW-1185">Reference proteome</keyword>
<reference evidence="7" key="1">
    <citation type="submission" date="2016-03" db="EMBL/GenBank/DDBJ databases">
        <title>Complete genome sequence of the type strain Actinoalloteichus hymeniacidonis DSM 45092.</title>
        <authorList>
            <person name="Schaffert L."/>
            <person name="Albersmeier A."/>
            <person name="Winkler A."/>
            <person name="Kalinowski J."/>
            <person name="Zotchev S."/>
            <person name="Ruckert C."/>
        </authorList>
    </citation>
    <scope>NUCLEOTIDE SEQUENCE [LARGE SCALE GENOMIC DNA]</scope>
    <source>
        <strain evidence="7">HPA177(T) (DSM 45092(T))</strain>
    </source>
</reference>
<dbReference type="EMBL" id="CP014859">
    <property type="protein sequence ID" value="AOS64046.1"/>
    <property type="molecule type" value="Genomic_DNA"/>
</dbReference>